<name>A0AA97FI77_9MICO</name>
<reference evidence="5 6" key="1">
    <citation type="submission" date="2023-02" db="EMBL/GenBank/DDBJ databases">
        <title>Microbacterium betulae sp. nov., isolated from birch wood.</title>
        <authorList>
            <person name="Pasciak M."/>
            <person name="Pawlik K.J."/>
            <person name="Martynowski D."/>
            <person name="Laczmanski L."/>
            <person name="Ciekot J."/>
            <person name="Szponar B."/>
            <person name="Wojcik-Fatla A."/>
            <person name="Mackiewicz B."/>
            <person name="Farian E."/>
            <person name="Cholewa G."/>
            <person name="Cholewa A."/>
            <person name="Dutkiewicz J."/>
        </authorList>
    </citation>
    <scope>NUCLEOTIDE SEQUENCE [LARGE SCALE GENOMIC DNA]</scope>
    <source>
        <strain evidence="5 6">AB</strain>
    </source>
</reference>
<dbReference type="InterPro" id="IPR035396">
    <property type="entry name" value="Bac_rhamnosid6H"/>
</dbReference>
<dbReference type="Proteomes" id="UP001305498">
    <property type="component" value="Chromosome"/>
</dbReference>
<dbReference type="SUPFAM" id="SSF48208">
    <property type="entry name" value="Six-hairpin glycosidases"/>
    <property type="match status" value="1"/>
</dbReference>
<dbReference type="InterPro" id="IPR008928">
    <property type="entry name" value="6-hairpin_glycosidase_sf"/>
</dbReference>
<evidence type="ECO:0000313" key="5">
    <source>
        <dbReference type="EMBL" id="WOF23163.1"/>
    </source>
</evidence>
<dbReference type="RefSeq" id="WP_317139634.1">
    <property type="nucleotide sequence ID" value="NZ_CP118157.1"/>
</dbReference>
<dbReference type="PANTHER" id="PTHR34987:SF4">
    <property type="entry name" value="ALPHA-L-RHAMNOSIDASE C-TERMINAL DOMAIN-CONTAINING PROTEIN"/>
    <property type="match status" value="1"/>
</dbReference>
<evidence type="ECO:0000256" key="1">
    <source>
        <dbReference type="SAM" id="MobiDB-lite"/>
    </source>
</evidence>
<evidence type="ECO:0000259" key="3">
    <source>
        <dbReference type="Pfam" id="PF17389"/>
    </source>
</evidence>
<accession>A0AA97FI77</accession>
<dbReference type="AlphaFoldDB" id="A0AA97FI77"/>
<dbReference type="GO" id="GO:0005975">
    <property type="term" value="P:carbohydrate metabolic process"/>
    <property type="evidence" value="ECO:0007669"/>
    <property type="project" value="InterPro"/>
</dbReference>
<evidence type="ECO:0000313" key="6">
    <source>
        <dbReference type="Proteomes" id="UP001305498"/>
    </source>
</evidence>
<dbReference type="InterPro" id="IPR012341">
    <property type="entry name" value="6hp_glycosidase-like_sf"/>
</dbReference>
<evidence type="ECO:0000259" key="4">
    <source>
        <dbReference type="Pfam" id="PF17390"/>
    </source>
</evidence>
<proteinExistence type="predicted"/>
<dbReference type="Gene3D" id="2.60.420.10">
    <property type="entry name" value="Maltose phosphorylase, domain 3"/>
    <property type="match status" value="1"/>
</dbReference>
<dbReference type="Pfam" id="PF17389">
    <property type="entry name" value="Bac_rhamnosid6H"/>
    <property type="match status" value="1"/>
</dbReference>
<dbReference type="KEGG" id="mbet:N8K70_00415"/>
<dbReference type="Gene3D" id="2.60.120.260">
    <property type="entry name" value="Galactose-binding domain-like"/>
    <property type="match status" value="2"/>
</dbReference>
<feature type="domain" description="Alpha-L-rhamnosidase six-hairpin glycosidase" evidence="3">
    <location>
        <begin position="377"/>
        <end position="619"/>
    </location>
</feature>
<evidence type="ECO:0008006" key="7">
    <source>
        <dbReference type="Google" id="ProtNLM"/>
    </source>
</evidence>
<keyword evidence="6" id="KW-1185">Reference proteome</keyword>
<feature type="compositionally biased region" description="Basic and acidic residues" evidence="1">
    <location>
        <begin position="212"/>
        <end position="221"/>
    </location>
</feature>
<dbReference type="Pfam" id="PF05592">
    <property type="entry name" value="Bac_rhamnosid"/>
    <property type="match status" value="1"/>
</dbReference>
<dbReference type="PANTHER" id="PTHR34987">
    <property type="entry name" value="C, PUTATIVE (AFU_ORTHOLOGUE AFUA_3G02880)-RELATED"/>
    <property type="match status" value="1"/>
</dbReference>
<protein>
    <recommendedName>
        <fullName evidence="7">Alpha-L-rhamnosidase</fullName>
    </recommendedName>
</protein>
<feature type="domain" description="Alpha-L-rhamnosidase C-terminal" evidence="4">
    <location>
        <begin position="737"/>
        <end position="774"/>
    </location>
</feature>
<organism evidence="5 6">
    <name type="scientific">Microbacterium betulae</name>
    <dbReference type="NCBI Taxonomy" id="2981139"/>
    <lineage>
        <taxon>Bacteria</taxon>
        <taxon>Bacillati</taxon>
        <taxon>Actinomycetota</taxon>
        <taxon>Actinomycetes</taxon>
        <taxon>Micrococcales</taxon>
        <taxon>Microbacteriaceae</taxon>
        <taxon>Microbacterium</taxon>
    </lineage>
</organism>
<evidence type="ECO:0000259" key="2">
    <source>
        <dbReference type="Pfam" id="PF05592"/>
    </source>
</evidence>
<dbReference type="Pfam" id="PF17390">
    <property type="entry name" value="Bac_rhamnosid_C"/>
    <property type="match status" value="1"/>
</dbReference>
<dbReference type="Gene3D" id="1.50.10.10">
    <property type="match status" value="1"/>
</dbReference>
<dbReference type="InterPro" id="IPR035398">
    <property type="entry name" value="Bac_rhamnosid_C"/>
</dbReference>
<dbReference type="EMBL" id="CP118157">
    <property type="protein sequence ID" value="WOF23163.1"/>
    <property type="molecule type" value="Genomic_DNA"/>
</dbReference>
<sequence>MTGHAWTAQWLGAAGAQKAAATASGSGFGRTLFRSTLDLTSDVPASATARVSADSAYVLYVNGIEAARGPQRAQPRRKRHDVVEIAHLLRPGRNALACIVTFYGRSNAVWQAAVPSGALGRRAALLFDGRVGDIELGSALRWRAIESPAWTDLPRRHLEGVASVVHDARLLDPGWCSEEHDDSAWPLAVPVPGGHRGRAGAARPPIAPFGHVPERTGKPLDETRRVPSVRSVALAAGAGSAGERSHPGDLADAGRPFEDGGSEQTTMTVAPGQALVVRADFGRIVSGLLEFDVVAPEGTVVDVAFHERLAEGDGALSERSGERYIARGARDRFRPLERHGMRAATILLRPPAAFRGELQVNGIELREQLRPWSDGPFFRSSDDELVALWHAGVRTVHLNTLDGFTDCPTREQRAWVGDGVVHSAVHLVSNDDWGAVLDYLVLSASPREDGILPMSAAGDLEAADGVTIPSWSLHWIHALWEYFMHAGTGDIAELLPTARGVLSWFARRLSGAGAVTETGEWDLVDWSSVYVAGESAALTALWGRALREYASMTRALGDAASADWAQTNVARAERAFERFWDPRRRLYVDYLAEDGLDAPTSQAVNAAAVAAGLVPRERIDDLVTRISDPGRLVIRTMYATPEGRVDAGKWDAVSSGARVVDWDPENEIVRAEPFFSSVVHDAYLAAGRPDLVRRAVRDWSRFLSDGFDTFGETWLWGTPCHGWSATPTKDITRSVLGVQPIAPGYERARVAPRPGDVLTVTGAVPTPHGLIRVDVADGVATIDTPVPALFDPVDGSPVPLEAGRHRVRLADGSAS</sequence>
<feature type="domain" description="Alpha-L-rhamnosidase concanavalin-like" evidence="2">
    <location>
        <begin position="279"/>
        <end position="342"/>
    </location>
</feature>
<dbReference type="InterPro" id="IPR008902">
    <property type="entry name" value="Rhamnosid_concanavalin"/>
</dbReference>
<gene>
    <name evidence="5" type="ORF">N8K70_00415</name>
</gene>
<feature type="region of interest" description="Disordered" evidence="1">
    <location>
        <begin position="195"/>
        <end position="221"/>
    </location>
</feature>